<feature type="transmembrane region" description="Helical" evidence="5">
    <location>
        <begin position="222"/>
        <end position="245"/>
    </location>
</feature>
<dbReference type="InterPro" id="IPR051533">
    <property type="entry name" value="WaaL-like"/>
</dbReference>
<dbReference type="EMBL" id="RFLV01000001">
    <property type="protein sequence ID" value="TIH09828.1"/>
    <property type="molecule type" value="Genomic_DNA"/>
</dbReference>
<feature type="transmembrane region" description="Helical" evidence="5">
    <location>
        <begin position="103"/>
        <end position="125"/>
    </location>
</feature>
<dbReference type="InterPro" id="IPR031726">
    <property type="entry name" value="PglL_A"/>
</dbReference>
<dbReference type="GO" id="GO:0016020">
    <property type="term" value="C:membrane"/>
    <property type="evidence" value="ECO:0007669"/>
    <property type="project" value="UniProtKB-SubCell"/>
</dbReference>
<accession>A0A4T2A273</accession>
<dbReference type="AlphaFoldDB" id="A0A4T2A273"/>
<dbReference type="Pfam" id="PF11846">
    <property type="entry name" value="Wzy_C_2"/>
    <property type="match status" value="1"/>
</dbReference>
<evidence type="ECO:0008006" key="11">
    <source>
        <dbReference type="Google" id="ProtNLM"/>
    </source>
</evidence>
<keyword evidence="3 5" id="KW-1133">Transmembrane helix</keyword>
<feature type="transmembrane region" description="Helical" evidence="5">
    <location>
        <begin position="20"/>
        <end position="38"/>
    </location>
</feature>
<keyword evidence="4 5" id="KW-0472">Membrane</keyword>
<evidence type="ECO:0000313" key="9">
    <source>
        <dbReference type="EMBL" id="TIH09828.1"/>
    </source>
</evidence>
<feature type="transmembrane region" description="Helical" evidence="5">
    <location>
        <begin position="178"/>
        <end position="207"/>
    </location>
</feature>
<organism evidence="9 10">
    <name type="scientific">Pseudomonas leptonychotis</name>
    <dbReference type="NCBI Taxonomy" id="2448482"/>
    <lineage>
        <taxon>Bacteria</taxon>
        <taxon>Pseudomonadati</taxon>
        <taxon>Pseudomonadota</taxon>
        <taxon>Gammaproteobacteria</taxon>
        <taxon>Pseudomonadales</taxon>
        <taxon>Pseudomonadaceae</taxon>
        <taxon>Pseudomonas</taxon>
    </lineage>
</organism>
<proteinExistence type="predicted"/>
<sequence length="538" mass="61277">MLSWVLPNHYYPWSSAYQEFASFLAVAILVLGAISNCYMKVPASFLFFVFVAFVPLVQFAFGRIYFFSSALLSFLYLIGFFFALVVGCVFFRSSRNGGYLLDVMVWAFMLGAVISIWIALKQWLLLSGSIWIVDMPPGGRPFANLAQPNNLATLLGIGVLAVLYAYEKSWFGRYSAGILVLFLLFGVALTQSRTPWLAFMCVAFFWFVKRRSYKFRVGSKVVFFWLVYYCACVVALPFISSFLMLDSTSLAARAQSFERLALWWQFILAIWHGPFWGYGWGQVGLAQVEMSSLYPVQMLTAHSHNVVLDLMLWNGPVLGLIIVVFLFFWFLRMALNARSLESTFALSVACLLLTHGMLELPLEYAYFLLPLGVLLGGVAAEHHNSYEIIFSKKMISVILVLSMSLLVVIWREYRLLEEDYRLMRFESARIGFLKADQPAPDVLLLTEVREFLRFARTDPAENMSKEQLQWMREVAHRPAYAPSLLRYALSLGLNGEPELASKQLQLLRELHGPVAYENSLSYLRALEPEHPQLGALLK</sequence>
<evidence type="ECO:0000313" key="10">
    <source>
        <dbReference type="Proteomes" id="UP000307541"/>
    </source>
</evidence>
<comment type="caution">
    <text evidence="9">The sequence shown here is derived from an EMBL/GenBank/DDBJ whole genome shotgun (WGS) entry which is preliminary data.</text>
</comment>
<name>A0A4T2A273_9PSED</name>
<evidence type="ECO:0000256" key="1">
    <source>
        <dbReference type="ARBA" id="ARBA00004141"/>
    </source>
</evidence>
<keyword evidence="2 5" id="KW-0812">Transmembrane</keyword>
<evidence type="ECO:0000256" key="2">
    <source>
        <dbReference type="ARBA" id="ARBA00022692"/>
    </source>
</evidence>
<comment type="subcellular location">
    <subcellularLocation>
        <location evidence="1">Membrane</location>
        <topology evidence="1">Multi-pass membrane protein</topology>
    </subcellularLocation>
</comment>
<feature type="transmembrane region" description="Helical" evidence="5">
    <location>
        <begin position="394"/>
        <end position="413"/>
    </location>
</feature>
<feature type="domain" description="O-antigen ligase-related" evidence="6">
    <location>
        <begin position="179"/>
        <end position="322"/>
    </location>
</feature>
<reference evidence="9 10" key="1">
    <citation type="submission" date="2018-10" db="EMBL/GenBank/DDBJ databases">
        <title>Pseudomonas leptonychotis sp. nov., isolated from Weddell seals in Antarctica.</title>
        <authorList>
            <person name="Novakova D."/>
            <person name="Svec P."/>
            <person name="Kralova S."/>
            <person name="Kristofova L."/>
            <person name="Zeman M."/>
            <person name="Pantucek R."/>
            <person name="Maslanova I."/>
            <person name="Sedlacek I."/>
        </authorList>
    </citation>
    <scope>NUCLEOTIDE SEQUENCE [LARGE SCALE GENOMIC DNA]</scope>
    <source>
        <strain evidence="9 10">CCM 8849</strain>
    </source>
</reference>
<dbReference type="PANTHER" id="PTHR37422">
    <property type="entry name" value="TEICHURONIC ACID BIOSYNTHESIS PROTEIN TUAE"/>
    <property type="match status" value="1"/>
</dbReference>
<evidence type="ECO:0000259" key="6">
    <source>
        <dbReference type="Pfam" id="PF04932"/>
    </source>
</evidence>
<evidence type="ECO:0000259" key="8">
    <source>
        <dbReference type="Pfam" id="PF15864"/>
    </source>
</evidence>
<protein>
    <recommendedName>
        <fullName evidence="11">Polymerase</fullName>
    </recommendedName>
</protein>
<keyword evidence="10" id="KW-1185">Reference proteome</keyword>
<feature type="transmembrane region" description="Helical" evidence="5">
    <location>
        <begin position="145"/>
        <end position="166"/>
    </location>
</feature>
<feature type="transmembrane region" description="Helical" evidence="5">
    <location>
        <begin position="45"/>
        <end position="66"/>
    </location>
</feature>
<dbReference type="PANTHER" id="PTHR37422:SF13">
    <property type="entry name" value="LIPOPOLYSACCHARIDE BIOSYNTHESIS PROTEIN PA4999-RELATED"/>
    <property type="match status" value="1"/>
</dbReference>
<dbReference type="Pfam" id="PF04932">
    <property type="entry name" value="Wzy_C"/>
    <property type="match status" value="1"/>
</dbReference>
<feature type="domain" description="Virulence factor membrane-bound polymerase C-terminal" evidence="7">
    <location>
        <begin position="345"/>
        <end position="512"/>
    </location>
</feature>
<dbReference type="Pfam" id="PF15864">
    <property type="entry name" value="PglL_A"/>
    <property type="match status" value="1"/>
</dbReference>
<evidence type="ECO:0000256" key="5">
    <source>
        <dbReference type="SAM" id="Phobius"/>
    </source>
</evidence>
<feature type="domain" description="Protein glycosylation ligase" evidence="8">
    <location>
        <begin position="141"/>
        <end position="164"/>
    </location>
</feature>
<evidence type="ECO:0000256" key="4">
    <source>
        <dbReference type="ARBA" id="ARBA00023136"/>
    </source>
</evidence>
<feature type="transmembrane region" description="Helical" evidence="5">
    <location>
        <begin position="343"/>
        <end position="358"/>
    </location>
</feature>
<dbReference type="InterPro" id="IPR021797">
    <property type="entry name" value="Wzy_C_2"/>
</dbReference>
<feature type="transmembrane region" description="Helical" evidence="5">
    <location>
        <begin position="72"/>
        <end position="91"/>
    </location>
</feature>
<dbReference type="InterPro" id="IPR007016">
    <property type="entry name" value="O-antigen_ligase-rel_domated"/>
</dbReference>
<feature type="transmembrane region" description="Helical" evidence="5">
    <location>
        <begin position="310"/>
        <end position="331"/>
    </location>
</feature>
<evidence type="ECO:0000259" key="7">
    <source>
        <dbReference type="Pfam" id="PF11846"/>
    </source>
</evidence>
<gene>
    <name evidence="9" type="ORF">D8779_03775</name>
</gene>
<evidence type="ECO:0000256" key="3">
    <source>
        <dbReference type="ARBA" id="ARBA00022989"/>
    </source>
</evidence>
<dbReference type="Proteomes" id="UP000307541">
    <property type="component" value="Unassembled WGS sequence"/>
</dbReference>